<evidence type="ECO:0000313" key="5">
    <source>
        <dbReference type="EMBL" id="PXX61037.1"/>
    </source>
</evidence>
<dbReference type="GO" id="GO:0008237">
    <property type="term" value="F:metallopeptidase activity"/>
    <property type="evidence" value="ECO:0007669"/>
    <property type="project" value="InterPro"/>
</dbReference>
<dbReference type="InterPro" id="IPR050344">
    <property type="entry name" value="Peptidase_M1_aminopeptidases"/>
</dbReference>
<evidence type="ECO:0000259" key="4">
    <source>
        <dbReference type="Pfam" id="PF17900"/>
    </source>
</evidence>
<dbReference type="PANTHER" id="PTHR11533:SF297">
    <property type="entry name" value="AMINOPEPTIDASE N"/>
    <property type="match status" value="1"/>
</dbReference>
<dbReference type="Gene3D" id="2.60.40.1730">
    <property type="entry name" value="tricorn interacting facor f3 domain"/>
    <property type="match status" value="1"/>
</dbReference>
<dbReference type="InterPro" id="IPR042097">
    <property type="entry name" value="Aminopeptidase_N-like_N_sf"/>
</dbReference>
<feature type="domain" description="Aminopeptidase N-like N-terminal" evidence="4">
    <location>
        <begin position="81"/>
        <end position="250"/>
    </location>
</feature>
<gene>
    <name evidence="5" type="ORF">DFR70_109228</name>
</gene>
<comment type="caution">
    <text evidence="5">The sequence shown here is derived from an EMBL/GenBank/DDBJ whole genome shotgun (WGS) entry which is preliminary data.</text>
</comment>
<dbReference type="EMBL" id="QJKF01000009">
    <property type="protein sequence ID" value="PXX61037.1"/>
    <property type="molecule type" value="Genomic_DNA"/>
</dbReference>
<dbReference type="SUPFAM" id="SSF55486">
    <property type="entry name" value="Metalloproteases ('zincins'), catalytic domain"/>
    <property type="match status" value="1"/>
</dbReference>
<dbReference type="OrthoDB" id="100605at2"/>
<dbReference type="AlphaFoldDB" id="A0A318KJ95"/>
<dbReference type="PANTHER" id="PTHR11533">
    <property type="entry name" value="PROTEASE M1 ZINC METALLOPROTEASE"/>
    <property type="match status" value="1"/>
</dbReference>
<dbReference type="SUPFAM" id="SSF63737">
    <property type="entry name" value="Leukotriene A4 hydrolase N-terminal domain"/>
    <property type="match status" value="1"/>
</dbReference>
<dbReference type="Gene3D" id="1.10.390.10">
    <property type="entry name" value="Neutral Protease Domain 2"/>
    <property type="match status" value="1"/>
</dbReference>
<dbReference type="CDD" id="cd09603">
    <property type="entry name" value="M1_APN_like"/>
    <property type="match status" value="1"/>
</dbReference>
<sequence length="518" mass="55720">MRIHKWSDSGKPIPAALRARPVAVSALALALSLSAGVAAVAAPPSDSPNGAAAGAADPTPGSDGLGDPYYPKDGNGGYDALHYDVAIDYNPPTHNLTGKATITANATQNLSSFNLDYAGPAVGSVAVNGQPAQFSRTGEHELVVKPKTALPLGQQFTVIVDYAGTLPDSGGNGWTYSPSGGAFAAGEPHSATTWYPLNDTPLDKVTLTVKATVPTGWDVASNGVRASDVPAGTGKHTVTWEAKDPIIGYLSTIAIDKFTRLTQQAGSTPLESFFAPGGAQQKKDLEKKLPSVLAFEEQLYGPYPLQAGGGIYVDTNLQFSLETQTRPIYAPWTDLNTLIHENAHQWWGDSVSVKDWRDVCLNECFASYTADILYPERVQGRNADQIYRRALASADQQGVWSTPLYDPGKGNEFTVVYTRGPLFLHALRRYIGDSVFFAAVKDFAQGHKHGNASIPEFRQFVQSRTTKNLTGFFDAWLNGRRRPPSEYLYPGSLSNQGMQQAPEEPGADAWPFGRGDRK</sequence>
<reference evidence="5 6" key="1">
    <citation type="submission" date="2018-05" db="EMBL/GenBank/DDBJ databases">
        <title>Genomic Encyclopedia of Type Strains, Phase IV (KMG-IV): sequencing the most valuable type-strain genomes for metagenomic binning, comparative biology and taxonomic classification.</title>
        <authorList>
            <person name="Goeker M."/>
        </authorList>
    </citation>
    <scope>NUCLEOTIDE SEQUENCE [LARGE SCALE GENOMIC DNA]</scope>
    <source>
        <strain evidence="5 6">DSM 44704</strain>
    </source>
</reference>
<feature type="region of interest" description="Disordered" evidence="1">
    <location>
        <begin position="487"/>
        <end position="518"/>
    </location>
</feature>
<feature type="region of interest" description="Disordered" evidence="1">
    <location>
        <begin position="42"/>
        <end position="71"/>
    </location>
</feature>
<evidence type="ECO:0000256" key="2">
    <source>
        <dbReference type="SAM" id="SignalP"/>
    </source>
</evidence>
<dbReference type="InterPro" id="IPR045357">
    <property type="entry name" value="Aminopeptidase_N-like_N"/>
</dbReference>
<keyword evidence="2" id="KW-0732">Signal</keyword>
<evidence type="ECO:0000259" key="3">
    <source>
        <dbReference type="Pfam" id="PF01433"/>
    </source>
</evidence>
<protein>
    <submittedName>
        <fullName evidence="5">Peptidase M1-like protein</fullName>
    </submittedName>
</protein>
<name>A0A318KJ95_9NOCA</name>
<dbReference type="GO" id="GO:0008270">
    <property type="term" value="F:zinc ion binding"/>
    <property type="evidence" value="ECO:0007669"/>
    <property type="project" value="InterPro"/>
</dbReference>
<feature type="compositionally biased region" description="Low complexity" evidence="1">
    <location>
        <begin position="42"/>
        <end position="62"/>
    </location>
</feature>
<dbReference type="InterPro" id="IPR014782">
    <property type="entry name" value="Peptidase_M1_dom"/>
</dbReference>
<feature type="signal peptide" evidence="2">
    <location>
        <begin position="1"/>
        <end position="41"/>
    </location>
</feature>
<evidence type="ECO:0000313" key="6">
    <source>
        <dbReference type="Proteomes" id="UP000247569"/>
    </source>
</evidence>
<dbReference type="RefSeq" id="WP_051187530.1">
    <property type="nucleotide sequence ID" value="NZ_QJKF01000009.1"/>
</dbReference>
<feature type="chain" id="PRO_5016407697" evidence="2">
    <location>
        <begin position="42"/>
        <end position="518"/>
    </location>
</feature>
<accession>A0A318KJ95</accession>
<dbReference type="Pfam" id="PF01433">
    <property type="entry name" value="Peptidase_M1"/>
    <property type="match status" value="1"/>
</dbReference>
<organism evidence="5 6">
    <name type="scientific">Nocardia tenerifensis</name>
    <dbReference type="NCBI Taxonomy" id="228006"/>
    <lineage>
        <taxon>Bacteria</taxon>
        <taxon>Bacillati</taxon>
        <taxon>Actinomycetota</taxon>
        <taxon>Actinomycetes</taxon>
        <taxon>Mycobacteriales</taxon>
        <taxon>Nocardiaceae</taxon>
        <taxon>Nocardia</taxon>
    </lineage>
</organism>
<keyword evidence="6" id="KW-1185">Reference proteome</keyword>
<proteinExistence type="predicted"/>
<feature type="domain" description="Peptidase M1 membrane alanine aminopeptidase" evidence="3">
    <location>
        <begin position="336"/>
        <end position="476"/>
    </location>
</feature>
<dbReference type="Pfam" id="PF17900">
    <property type="entry name" value="Peptidase_M1_N"/>
    <property type="match status" value="1"/>
</dbReference>
<evidence type="ECO:0000256" key="1">
    <source>
        <dbReference type="SAM" id="MobiDB-lite"/>
    </source>
</evidence>
<dbReference type="Proteomes" id="UP000247569">
    <property type="component" value="Unassembled WGS sequence"/>
</dbReference>
<dbReference type="InterPro" id="IPR027268">
    <property type="entry name" value="Peptidase_M4/M1_CTD_sf"/>
</dbReference>